<dbReference type="AlphaFoldDB" id="A0AAV6FPU0"/>
<dbReference type="Proteomes" id="UP000823561">
    <property type="component" value="Chromosome 22"/>
</dbReference>
<evidence type="ECO:0008006" key="3">
    <source>
        <dbReference type="Google" id="ProtNLM"/>
    </source>
</evidence>
<dbReference type="GO" id="GO:0003924">
    <property type="term" value="F:GTPase activity"/>
    <property type="evidence" value="ECO:0007669"/>
    <property type="project" value="TreeGrafter"/>
</dbReference>
<evidence type="ECO:0000313" key="1">
    <source>
        <dbReference type="EMBL" id="KAG5263165.1"/>
    </source>
</evidence>
<proteinExistence type="predicted"/>
<comment type="caution">
    <text evidence="1">The sequence shown here is derived from an EMBL/GenBank/DDBJ whole genome shotgun (WGS) entry which is preliminary data.</text>
</comment>
<name>A0AAV6FPU0_9TELE</name>
<accession>A0AAV6FPU0</accession>
<keyword evidence="2" id="KW-1185">Reference proteome</keyword>
<dbReference type="PANTHER" id="PTHR47308">
    <property type="entry name" value="NUCLEAR GTPASE SLIP-GC"/>
    <property type="match status" value="1"/>
</dbReference>
<gene>
    <name evidence="1" type="ORF">AALO_G00283310</name>
</gene>
<dbReference type="PANTHER" id="PTHR47308:SF1">
    <property type="entry name" value="NUCLEAR GTPASE SLIP-GC"/>
    <property type="match status" value="1"/>
</dbReference>
<reference evidence="1" key="1">
    <citation type="submission" date="2020-10" db="EMBL/GenBank/DDBJ databases">
        <title>Chromosome-scale genome assembly of the Allis shad, Alosa alosa.</title>
        <authorList>
            <person name="Margot Z."/>
            <person name="Christophe K."/>
            <person name="Cabau C."/>
            <person name="Louis A."/>
            <person name="Berthelot C."/>
            <person name="Parey E."/>
            <person name="Roest Crollius H."/>
            <person name="Montfort J."/>
            <person name="Robinson-Rechavi M."/>
            <person name="Bucao C."/>
            <person name="Bouchez O."/>
            <person name="Gislard M."/>
            <person name="Lluch J."/>
            <person name="Milhes M."/>
            <person name="Lampietro C."/>
            <person name="Lopez Roques C."/>
            <person name="Donnadieu C."/>
            <person name="Braasch I."/>
            <person name="Desvignes T."/>
            <person name="Postlethwait J."/>
            <person name="Bobe J."/>
            <person name="Guiguen Y."/>
        </authorList>
    </citation>
    <scope>NUCLEOTIDE SEQUENCE</scope>
    <source>
        <strain evidence="1">M-15738</strain>
        <tissue evidence="1">Blood</tissue>
    </source>
</reference>
<dbReference type="InterPro" id="IPR053082">
    <property type="entry name" value="Nuclear_GTPase_SLIP-GC"/>
</dbReference>
<evidence type="ECO:0000313" key="2">
    <source>
        <dbReference type="Proteomes" id="UP000823561"/>
    </source>
</evidence>
<dbReference type="EMBL" id="JADWDJ010000022">
    <property type="protein sequence ID" value="KAG5263165.1"/>
    <property type="molecule type" value="Genomic_DNA"/>
</dbReference>
<protein>
    <recommendedName>
        <fullName evidence="3">Nuclear GTPase SLIP-GC-like</fullName>
    </recommendedName>
</protein>
<sequence length="604" mass="69252">MEELELLHLILHEDHTEGDSTELKSASEKISAVYGADGTKKPLEELQSDNNFSALIPEFLSSTKKIESHQTAKDLEQAIRSYVKSGQLNSKERFYWPLMKSVTIKLPGCNDILKNLVLMVLPGTGDIDMSRRHMWKKCLRECSTVWIISDINRAASDENAWEILTASIEELVHGGECNNIAYICTKTDASIYPEEYMSNKNLTDEDLGITEAQQEEDYEKIKTNKCIVHRNGLTKERIRHDFFKHKEVQDYFSNEDFEVFTVSSWEFKKQDILSKDLTEVPALMERLRNLNASFPEKREEDYIKEALGVLSLIQGSNCDSHTNVKFSKMKDKACSRVKKQLEDQLDKLNRSLQDKYNDLRHCLSQGAKEAEQKCLQIAESEVINPPLQTAQGYHRTLRALCQKGGVTKSNTKKITDLNGVLISPMRQLVDKAFKDLFERRSSRRLKSVAGILENFNFTSGIANDFRFPLSLILNFLETQQNKLKTTLEEDIRQMKKEIYNCLKDTIELEMRPVYKKGGSETGKGTFKIMQAVLRKGIEEHKTSMFNRATEKSLDKFNDMKAHIDKTLGKLADTAENALSPMHSVPLPDITEEVNRMKRMKKLHT</sequence>
<organism evidence="1 2">
    <name type="scientific">Alosa alosa</name>
    <name type="common">allis shad</name>
    <dbReference type="NCBI Taxonomy" id="278164"/>
    <lineage>
        <taxon>Eukaryota</taxon>
        <taxon>Metazoa</taxon>
        <taxon>Chordata</taxon>
        <taxon>Craniata</taxon>
        <taxon>Vertebrata</taxon>
        <taxon>Euteleostomi</taxon>
        <taxon>Actinopterygii</taxon>
        <taxon>Neopterygii</taxon>
        <taxon>Teleostei</taxon>
        <taxon>Clupei</taxon>
        <taxon>Clupeiformes</taxon>
        <taxon>Clupeoidei</taxon>
        <taxon>Clupeidae</taxon>
        <taxon>Alosa</taxon>
    </lineage>
</organism>